<organism evidence="3 4">
    <name type="scientific">Adhaeribacter rhizoryzae</name>
    <dbReference type="NCBI Taxonomy" id="2607907"/>
    <lineage>
        <taxon>Bacteria</taxon>
        <taxon>Pseudomonadati</taxon>
        <taxon>Bacteroidota</taxon>
        <taxon>Cytophagia</taxon>
        <taxon>Cytophagales</taxon>
        <taxon>Hymenobacteraceae</taxon>
        <taxon>Adhaeribacter</taxon>
    </lineage>
</organism>
<comment type="caution">
    <text evidence="3">The sequence shown here is derived from an EMBL/GenBank/DDBJ whole genome shotgun (WGS) entry which is preliminary data.</text>
</comment>
<feature type="domain" description="Conjugative transposon TraM C-terminal" evidence="2">
    <location>
        <begin position="289"/>
        <end position="433"/>
    </location>
</feature>
<evidence type="ECO:0000313" key="3">
    <source>
        <dbReference type="EMBL" id="KAA5548122.1"/>
    </source>
</evidence>
<reference evidence="3 4" key="1">
    <citation type="submission" date="2019-09" db="EMBL/GenBank/DDBJ databases">
        <title>Genome sequence and assembly of Adhaeribacter sp.</title>
        <authorList>
            <person name="Chhetri G."/>
        </authorList>
    </citation>
    <scope>NUCLEOTIDE SEQUENCE [LARGE SCALE GENOMIC DNA]</scope>
    <source>
        <strain evidence="3 4">DK36</strain>
    </source>
</reference>
<keyword evidence="1" id="KW-0472">Membrane</keyword>
<protein>
    <submittedName>
        <fullName evidence="3">Conjugative transposon protein TraM</fullName>
    </submittedName>
</protein>
<dbReference type="Proteomes" id="UP000323426">
    <property type="component" value="Unassembled WGS sequence"/>
</dbReference>
<evidence type="ECO:0000256" key="1">
    <source>
        <dbReference type="SAM" id="Phobius"/>
    </source>
</evidence>
<sequence length="446" mass="49307">MKTNHLPRFLQQRKFFLALPLLTIPFITLIFWLLGGGQVNQMQAQSPTAHKGFNLELPTAYLPEEQPLNKLSYYEKATQDSARLEKLLKKDPNCQPPLKPTGEENDLAGIEQKLHLTSNSLNTTLLNPADDVTTQEAQIYQKLQQVNTALKKAEKQPNIKSQIGTGLLNHPGTFLNQADMDRLEQMMGMMKNGNPDEDPEMKQISGMLDKILAIQHPERVRDKVLLTQPHYPRQVLSAGVLPAEPISLVENIPDVRNLGIASAKASLTTKGFLSLEEPKNSLNAEQNTIPAVLHETQTLVEGAVVKLRLMEVIYLNGVTVPAGTLVYGTASLQDERLHIKINHITYQQSLIPVDLTVWDLDGMNGIHMPGTLSREVARQSTNQALQGIGLPTYDPSFGTQAAGAGIEAAKTLLSKKTKQVKVTVKAGYQVLLRDGRQKNFTSPTRT</sequence>
<dbReference type="NCBIfam" id="TIGR03779">
    <property type="entry name" value="Bac_Flav_CT_M"/>
    <property type="match status" value="1"/>
</dbReference>
<dbReference type="InterPro" id="IPR022187">
    <property type="entry name" value="Conjug_transposon_TraM"/>
</dbReference>
<dbReference type="Pfam" id="PF12508">
    <property type="entry name" value="Transposon_TraM"/>
    <property type="match status" value="1"/>
</dbReference>
<proteinExistence type="predicted"/>
<dbReference type="AlphaFoldDB" id="A0A5M6DPG0"/>
<gene>
    <name evidence="3" type="primary">traM</name>
    <name evidence="3" type="ORF">F0145_05180</name>
</gene>
<keyword evidence="1" id="KW-1133">Transmembrane helix</keyword>
<keyword evidence="1" id="KW-0812">Transmembrane</keyword>
<keyword evidence="4" id="KW-1185">Reference proteome</keyword>
<dbReference type="RefSeq" id="WP_150087258.1">
    <property type="nucleotide sequence ID" value="NZ_VWSF01000003.1"/>
</dbReference>
<name>A0A5M6DPG0_9BACT</name>
<dbReference type="InterPro" id="IPR055407">
    <property type="entry name" value="TraM_C"/>
</dbReference>
<dbReference type="EMBL" id="VWSF01000003">
    <property type="protein sequence ID" value="KAA5548122.1"/>
    <property type="molecule type" value="Genomic_DNA"/>
</dbReference>
<evidence type="ECO:0000259" key="2">
    <source>
        <dbReference type="Pfam" id="PF12508"/>
    </source>
</evidence>
<feature type="transmembrane region" description="Helical" evidence="1">
    <location>
        <begin position="15"/>
        <end position="35"/>
    </location>
</feature>
<accession>A0A5M6DPG0</accession>
<evidence type="ECO:0000313" key="4">
    <source>
        <dbReference type="Proteomes" id="UP000323426"/>
    </source>
</evidence>